<evidence type="ECO:0000259" key="17">
    <source>
        <dbReference type="Pfam" id="PF00361"/>
    </source>
</evidence>
<keyword evidence="4 16" id="KW-0813">Transport</keyword>
<dbReference type="EMBL" id="MF579532">
    <property type="protein sequence ID" value="AWL21416.1"/>
    <property type="molecule type" value="Genomic_DNA"/>
</dbReference>
<dbReference type="GO" id="GO:0015990">
    <property type="term" value="P:electron transport coupled proton transport"/>
    <property type="evidence" value="ECO:0007669"/>
    <property type="project" value="TreeGrafter"/>
</dbReference>
<evidence type="ECO:0000256" key="12">
    <source>
        <dbReference type="ARBA" id="ARBA00023075"/>
    </source>
</evidence>
<evidence type="ECO:0000256" key="9">
    <source>
        <dbReference type="ARBA" id="ARBA00022982"/>
    </source>
</evidence>
<feature type="transmembrane region" description="Helical" evidence="16">
    <location>
        <begin position="255"/>
        <end position="281"/>
    </location>
</feature>
<name>A0A2U8LL48_9MOLL</name>
<comment type="similarity">
    <text evidence="16">Belongs to the complex I subunit 5 family.</text>
</comment>
<keyword evidence="6 16" id="KW-0812">Transmembrane</keyword>
<feature type="transmembrane region" description="Helical" evidence="16">
    <location>
        <begin position="529"/>
        <end position="552"/>
    </location>
</feature>
<evidence type="ECO:0000256" key="5">
    <source>
        <dbReference type="ARBA" id="ARBA00022660"/>
    </source>
</evidence>
<feature type="transmembrane region" description="Helical" evidence="16">
    <location>
        <begin position="230"/>
        <end position="248"/>
    </location>
</feature>
<evidence type="ECO:0000256" key="11">
    <source>
        <dbReference type="ARBA" id="ARBA00023027"/>
    </source>
</evidence>
<comment type="catalytic activity">
    <reaction evidence="15 16">
        <text>a ubiquinone + NADH + 5 H(+)(in) = a ubiquinol + NAD(+) + 4 H(+)(out)</text>
        <dbReference type="Rhea" id="RHEA:29091"/>
        <dbReference type="Rhea" id="RHEA-COMP:9565"/>
        <dbReference type="Rhea" id="RHEA-COMP:9566"/>
        <dbReference type="ChEBI" id="CHEBI:15378"/>
        <dbReference type="ChEBI" id="CHEBI:16389"/>
        <dbReference type="ChEBI" id="CHEBI:17976"/>
        <dbReference type="ChEBI" id="CHEBI:57540"/>
        <dbReference type="ChEBI" id="CHEBI:57945"/>
        <dbReference type="EC" id="7.1.1.2"/>
    </reaction>
</comment>
<dbReference type="Pfam" id="PF00662">
    <property type="entry name" value="Proton_antipo_N"/>
    <property type="match status" value="1"/>
</dbReference>
<evidence type="ECO:0000256" key="10">
    <source>
        <dbReference type="ARBA" id="ARBA00022989"/>
    </source>
</evidence>
<feature type="transmembrane region" description="Helical" evidence="16">
    <location>
        <begin position="74"/>
        <end position="92"/>
    </location>
</feature>
<dbReference type="AlphaFoldDB" id="A0A2U8LL48"/>
<protein>
    <recommendedName>
        <fullName evidence="3 16">NADH-ubiquinone oxidoreductase chain 5</fullName>
        <ecNumber evidence="2 16">7.1.1.2</ecNumber>
    </recommendedName>
</protein>
<keyword evidence="13 16" id="KW-0496">Mitochondrion</keyword>
<organism evidence="20">
    <name type="scientific">Psilodens balduri</name>
    <dbReference type="NCBI Taxonomy" id="1494734"/>
    <lineage>
        <taxon>Eukaryota</taxon>
        <taxon>Metazoa</taxon>
        <taxon>Spiralia</taxon>
        <taxon>Lophotrochozoa</taxon>
        <taxon>Mollusca</taxon>
        <taxon>Aplacophora</taxon>
        <taxon>Caudofoveata</taxon>
        <taxon>Limifossorimorpha</taxon>
        <taxon>Limifossorida</taxon>
        <taxon>Limifossoridae</taxon>
        <taxon>Psilodens</taxon>
    </lineage>
</organism>
<evidence type="ECO:0000256" key="14">
    <source>
        <dbReference type="ARBA" id="ARBA00023136"/>
    </source>
</evidence>
<feature type="transmembrane region" description="Helical" evidence="16">
    <location>
        <begin position="137"/>
        <end position="159"/>
    </location>
</feature>
<dbReference type="Pfam" id="PF06455">
    <property type="entry name" value="NADH5_C"/>
    <property type="match status" value="1"/>
</dbReference>
<evidence type="ECO:0000256" key="7">
    <source>
        <dbReference type="ARBA" id="ARBA00022792"/>
    </source>
</evidence>
<dbReference type="PANTHER" id="PTHR42829:SF2">
    <property type="entry name" value="NADH-UBIQUINONE OXIDOREDUCTASE CHAIN 5"/>
    <property type="match status" value="1"/>
</dbReference>
<evidence type="ECO:0000256" key="16">
    <source>
        <dbReference type="RuleBase" id="RU003404"/>
    </source>
</evidence>
<keyword evidence="11 16" id="KW-0520">NAD</keyword>
<dbReference type="Pfam" id="PF00361">
    <property type="entry name" value="Proton_antipo_M"/>
    <property type="match status" value="1"/>
</dbReference>
<dbReference type="InterPro" id="IPR010934">
    <property type="entry name" value="NADH_DH_su5_C"/>
</dbReference>
<accession>A0A2U8LL48</accession>
<evidence type="ECO:0000256" key="8">
    <source>
        <dbReference type="ARBA" id="ARBA00022967"/>
    </source>
</evidence>
<feature type="transmembrane region" description="Helical" evidence="16">
    <location>
        <begin position="469"/>
        <end position="488"/>
    </location>
</feature>
<evidence type="ECO:0000259" key="18">
    <source>
        <dbReference type="Pfam" id="PF00662"/>
    </source>
</evidence>
<feature type="transmembrane region" description="Helical" evidence="16">
    <location>
        <begin position="165"/>
        <end position="187"/>
    </location>
</feature>
<dbReference type="InterPro" id="IPR001750">
    <property type="entry name" value="ND/Mrp_TM"/>
</dbReference>
<geneLocation type="mitochondrion" evidence="20"/>
<sequence>MIFMVFFPLSVMFLFLNSAYLVTWGVFQVNSTIFEFSLILDFVSLFFGSVVVFISFCVMLFSESYMEGEQYCSRFNWLVVLFVLSMNFMIFIPNLMAVLLGWDGLGLISFCLVIYYPNFKSFNAGMLTALTNRVGDAFLLICIVYMVNTGQWCFLYFSAEDVSGVIALSIVIAAMTKSAQVPFSSWLPAAMAAPTPVSALVHSSTLVTAGVFLLIRFFPLLNEVMYIKSLLFFVGAITMFMAGLCAMFELDMKKIIALSTLSQLGVMILSLGLGMMQLALFHLLTHALFKALFFICAGSMIHVYGDNQDLRLMGSLFLYTPFSSICLSAAILALCGAPFLAGFYSKDLIIEMLLTSNFSVLSLVFMLFGTMFTVMYSVVFFYSIFWQSSNKQAFFYKSDNGNFVIFPMIFLMVGAVVGGNFFSWISFNSVSVLFLPFFLKVITLCVISFSFFFMCVILSKNWLEAKSSVLYWMYSMWFLVPVSTQGLSPNTLKVGYLYFSEIDQGWAEVFGPQGIFVLNTEGLSKLQMFQFNSVITFLWFILIFSMTLLSFFF</sequence>
<dbReference type="InterPro" id="IPR003945">
    <property type="entry name" value="NU5C-like"/>
</dbReference>
<comment type="function">
    <text evidence="16">Core subunit of the mitochondrial membrane respiratory chain NADH dehydrogenase (Complex I) which catalyzes electron transfer from NADH through the respiratory chain, using ubiquinone as an electron acceptor. Essential for the catalytic activity and assembly of complex I.</text>
</comment>
<feature type="transmembrane region" description="Helical" evidence="16">
    <location>
        <begin position="437"/>
        <end position="457"/>
    </location>
</feature>
<dbReference type="GO" id="GO:0005743">
    <property type="term" value="C:mitochondrial inner membrane"/>
    <property type="evidence" value="ECO:0007669"/>
    <property type="project" value="UniProtKB-SubCell"/>
</dbReference>
<dbReference type="GO" id="GO:0003954">
    <property type="term" value="F:NADH dehydrogenase activity"/>
    <property type="evidence" value="ECO:0007669"/>
    <property type="project" value="TreeGrafter"/>
</dbReference>
<keyword evidence="8" id="KW-1278">Translocase</keyword>
<evidence type="ECO:0000256" key="15">
    <source>
        <dbReference type="ARBA" id="ARBA00049551"/>
    </source>
</evidence>
<feature type="transmembrane region" description="Helical" evidence="16">
    <location>
        <begin position="360"/>
        <end position="382"/>
    </location>
</feature>
<keyword evidence="10 16" id="KW-1133">Transmembrane helix</keyword>
<evidence type="ECO:0000256" key="2">
    <source>
        <dbReference type="ARBA" id="ARBA00012944"/>
    </source>
</evidence>
<feature type="transmembrane region" description="Helical" evidence="16">
    <location>
        <begin position="403"/>
        <end position="425"/>
    </location>
</feature>
<evidence type="ECO:0000256" key="13">
    <source>
        <dbReference type="ARBA" id="ARBA00023128"/>
    </source>
</evidence>
<evidence type="ECO:0000256" key="3">
    <source>
        <dbReference type="ARBA" id="ARBA00021096"/>
    </source>
</evidence>
<proteinExistence type="inferred from homology"/>
<feature type="domain" description="NADH:quinone oxidoreductase/Mrp antiporter transmembrane" evidence="17">
    <location>
        <begin position="94"/>
        <end position="373"/>
    </location>
</feature>
<keyword evidence="9" id="KW-0249">Electron transport</keyword>
<dbReference type="EC" id="7.1.1.2" evidence="2 16"/>
<dbReference type="PANTHER" id="PTHR42829">
    <property type="entry name" value="NADH-UBIQUINONE OXIDOREDUCTASE CHAIN 5"/>
    <property type="match status" value="1"/>
</dbReference>
<comment type="subcellular location">
    <subcellularLocation>
        <location evidence="1">Mitochondrion inner membrane</location>
        <topology evidence="1">Multi-pass membrane protein</topology>
    </subcellularLocation>
</comment>
<gene>
    <name evidence="20" type="primary">ND5</name>
</gene>
<dbReference type="PRINTS" id="PR01434">
    <property type="entry name" value="NADHDHGNASE5"/>
</dbReference>
<evidence type="ECO:0000313" key="20">
    <source>
        <dbReference type="EMBL" id="AWL21416.1"/>
    </source>
</evidence>
<feature type="domain" description="NADH-Ubiquinone oxidoreductase (complex I) chain 5 N-terminal" evidence="18">
    <location>
        <begin position="27"/>
        <end position="75"/>
    </location>
</feature>
<keyword evidence="12 16" id="KW-0830">Ubiquinone</keyword>
<evidence type="ECO:0000259" key="19">
    <source>
        <dbReference type="Pfam" id="PF06455"/>
    </source>
</evidence>
<feature type="transmembrane region" description="Helical" evidence="16">
    <location>
        <begin position="98"/>
        <end position="116"/>
    </location>
</feature>
<evidence type="ECO:0000256" key="4">
    <source>
        <dbReference type="ARBA" id="ARBA00022448"/>
    </source>
</evidence>
<feature type="transmembrane region" description="Helical" evidence="16">
    <location>
        <begin position="37"/>
        <end position="62"/>
    </location>
</feature>
<dbReference type="GO" id="GO:0008137">
    <property type="term" value="F:NADH dehydrogenase (ubiquinone) activity"/>
    <property type="evidence" value="ECO:0007669"/>
    <property type="project" value="UniProtKB-EC"/>
</dbReference>
<feature type="transmembrane region" description="Helical" evidence="16">
    <location>
        <begin position="287"/>
        <end position="304"/>
    </location>
</feature>
<keyword evidence="7" id="KW-0999">Mitochondrion inner membrane</keyword>
<feature type="transmembrane region" description="Helical" evidence="16">
    <location>
        <begin position="199"/>
        <end position="218"/>
    </location>
</feature>
<evidence type="ECO:0000256" key="6">
    <source>
        <dbReference type="ARBA" id="ARBA00022692"/>
    </source>
</evidence>
<feature type="transmembrane region" description="Helical" evidence="16">
    <location>
        <begin position="316"/>
        <end position="340"/>
    </location>
</feature>
<dbReference type="GO" id="GO:0042773">
    <property type="term" value="P:ATP synthesis coupled electron transport"/>
    <property type="evidence" value="ECO:0007669"/>
    <property type="project" value="InterPro"/>
</dbReference>
<dbReference type="InterPro" id="IPR001516">
    <property type="entry name" value="Proton_antipo_N"/>
</dbReference>
<keyword evidence="5" id="KW-0679">Respiratory chain</keyword>
<feature type="domain" description="NADH dehydrogenase subunit 5 C-terminal" evidence="19">
    <location>
        <begin position="376"/>
        <end position="550"/>
    </location>
</feature>
<evidence type="ECO:0000256" key="1">
    <source>
        <dbReference type="ARBA" id="ARBA00004448"/>
    </source>
</evidence>
<keyword evidence="14 16" id="KW-0472">Membrane</keyword>
<reference evidence="20" key="1">
    <citation type="journal article" date="2018" name="Mol. Phylogenet. Evol.">
        <title>Mitogenomics reveals phylogenetic relationships of caudofoveate aplacophoran molluscs.</title>
        <authorList>
            <person name="Mikkelsen N.T."/>
            <person name="Kocot K.M."/>
            <person name="Halanych K.M."/>
        </authorList>
    </citation>
    <scope>NUCLEOTIDE SEQUENCE</scope>
</reference>